<evidence type="ECO:0000256" key="1">
    <source>
        <dbReference type="SAM" id="SignalP"/>
    </source>
</evidence>
<keyword evidence="3" id="KW-1185">Reference proteome</keyword>
<evidence type="ECO:0000313" key="2">
    <source>
        <dbReference type="EMBL" id="TNM91527.1"/>
    </source>
</evidence>
<reference evidence="2 3" key="1">
    <citation type="submission" date="2019-04" db="EMBL/GenBank/DDBJ databases">
        <title>The sequence and de novo assembly of Takifugu bimaculatus genome using PacBio and Hi-C technologies.</title>
        <authorList>
            <person name="Xu P."/>
            <person name="Liu B."/>
            <person name="Zhou Z."/>
        </authorList>
    </citation>
    <scope>NUCLEOTIDE SEQUENCE [LARGE SCALE GENOMIC DNA]</scope>
    <source>
        <strain evidence="2">TB-2018</strain>
        <tissue evidence="2">Muscle</tissue>
    </source>
</reference>
<protein>
    <recommendedName>
        <fullName evidence="4">Secreted protein</fullName>
    </recommendedName>
</protein>
<evidence type="ECO:0000313" key="3">
    <source>
        <dbReference type="Proteomes" id="UP000516260"/>
    </source>
</evidence>
<dbReference type="AlphaFoldDB" id="A0A4Z2BIF2"/>
<dbReference type="Proteomes" id="UP000516260">
    <property type="component" value="Chromosome 22"/>
</dbReference>
<gene>
    <name evidence="2" type="ORF">fugu_019907</name>
</gene>
<organism evidence="2 3">
    <name type="scientific">Takifugu bimaculatus</name>
    <dbReference type="NCBI Taxonomy" id="433685"/>
    <lineage>
        <taxon>Eukaryota</taxon>
        <taxon>Metazoa</taxon>
        <taxon>Chordata</taxon>
        <taxon>Craniata</taxon>
        <taxon>Vertebrata</taxon>
        <taxon>Euteleostomi</taxon>
        <taxon>Actinopterygii</taxon>
        <taxon>Neopterygii</taxon>
        <taxon>Teleostei</taxon>
        <taxon>Neoteleostei</taxon>
        <taxon>Acanthomorphata</taxon>
        <taxon>Eupercaria</taxon>
        <taxon>Tetraodontiformes</taxon>
        <taxon>Tetradontoidea</taxon>
        <taxon>Tetraodontidae</taxon>
        <taxon>Takifugu</taxon>
    </lineage>
</organism>
<dbReference type="EMBL" id="SWLE01000015">
    <property type="protein sequence ID" value="TNM91527.1"/>
    <property type="molecule type" value="Genomic_DNA"/>
</dbReference>
<name>A0A4Z2BIF2_9TELE</name>
<proteinExistence type="predicted"/>
<accession>A0A4Z2BIF2</accession>
<evidence type="ECO:0008006" key="4">
    <source>
        <dbReference type="Google" id="ProtNLM"/>
    </source>
</evidence>
<feature type="chain" id="PRO_5021388676" description="Secreted protein" evidence="1">
    <location>
        <begin position="16"/>
        <end position="59"/>
    </location>
</feature>
<keyword evidence="1" id="KW-0732">Signal</keyword>
<feature type="signal peptide" evidence="1">
    <location>
        <begin position="1"/>
        <end position="15"/>
    </location>
</feature>
<comment type="caution">
    <text evidence="2">The sequence shown here is derived from an EMBL/GenBank/DDBJ whole genome shotgun (WGS) entry which is preliminary data.</text>
</comment>
<sequence length="59" mass="6708">MVRLALCRFVCLTASSSTLFRKGVRTVFNYHPADLLYTVDLRVSISPSSFYIHCCMMSV</sequence>